<evidence type="ECO:0000313" key="2">
    <source>
        <dbReference type="Proteomes" id="UP000289857"/>
    </source>
</evidence>
<organism evidence="1 2">
    <name type="scientific">Flavobacterium stagni</name>
    <dbReference type="NCBI Taxonomy" id="2506421"/>
    <lineage>
        <taxon>Bacteria</taxon>
        <taxon>Pseudomonadati</taxon>
        <taxon>Bacteroidota</taxon>
        <taxon>Flavobacteriia</taxon>
        <taxon>Flavobacteriales</taxon>
        <taxon>Flavobacteriaceae</taxon>
        <taxon>Flavobacterium</taxon>
    </lineage>
</organism>
<name>A0A4Q1KBC0_9FLAO</name>
<dbReference type="AlphaFoldDB" id="A0A4Q1KBC0"/>
<reference evidence="2" key="1">
    <citation type="submission" date="2019-01" db="EMBL/GenBank/DDBJ databases">
        <title>Cytophagaceae bacterium strain CAR-16.</title>
        <authorList>
            <person name="Chen W.-M."/>
        </authorList>
    </citation>
    <scope>NUCLEOTIDE SEQUENCE [LARGE SCALE GENOMIC DNA]</scope>
    <source>
        <strain evidence="2">WWJ-16</strain>
    </source>
</reference>
<keyword evidence="2" id="KW-1185">Reference proteome</keyword>
<evidence type="ECO:0000313" key="1">
    <source>
        <dbReference type="EMBL" id="RXR23493.1"/>
    </source>
</evidence>
<sequence length="460" mass="53046">MKLPSRYEDLDEAYKGRLIPNKDLIRSIKSAYSSILISGGIKFLPIFGQSGSGKSSGTIELSTHLPNTHTFLLTPLEIESKDDLLSRIKNEHKNRPEKILVPIVDQFEENVSGKESIPSQFIEFISLFDRNELKSIPTIFIWLTTSIEFQKALADATSRNSRILISKNFEITGPEKSQWTEIIKDTFTIHNSGKSLADFGIIDSDIETVVFNSDTIGESIQNVGNKLAEHLVDLQDFSEYQIILLWPVADSIRNQRVMQFTLPRDGYKLNWDAFYRELTTDEKKQLPLAVYNRTRLYFDFRIVPVRVADLHRLCVNLNDDQIKLGRTYLKRFEQTHLFHIINNTWNEYDYAPVRERESKRGDEGKEWYKTVTTSPVLLGKRIARILTELGLKASFEKEQKSEFSTVKADVFVERTNSEKKKVIIEMKVYSSENTFPSSIKDQIKVTLKRHAIFAGFMPKN</sequence>
<dbReference type="InterPro" id="IPR027417">
    <property type="entry name" value="P-loop_NTPase"/>
</dbReference>
<protein>
    <submittedName>
        <fullName evidence="1">ATP-binding protein</fullName>
    </submittedName>
</protein>
<accession>A0A4Q1KBC0</accession>
<dbReference type="SUPFAM" id="SSF52540">
    <property type="entry name" value="P-loop containing nucleoside triphosphate hydrolases"/>
    <property type="match status" value="1"/>
</dbReference>
<gene>
    <name evidence="1" type="ORF">EQG61_05870</name>
</gene>
<keyword evidence="1" id="KW-0067">ATP-binding</keyword>
<dbReference type="GO" id="GO:0005524">
    <property type="term" value="F:ATP binding"/>
    <property type="evidence" value="ECO:0007669"/>
    <property type="project" value="UniProtKB-KW"/>
</dbReference>
<comment type="caution">
    <text evidence="1">The sequence shown here is derived from an EMBL/GenBank/DDBJ whole genome shotgun (WGS) entry which is preliminary data.</text>
</comment>
<dbReference type="RefSeq" id="WP_129460972.1">
    <property type="nucleotide sequence ID" value="NZ_SBKN01000002.1"/>
</dbReference>
<keyword evidence="1" id="KW-0547">Nucleotide-binding</keyword>
<dbReference type="Proteomes" id="UP000289857">
    <property type="component" value="Unassembled WGS sequence"/>
</dbReference>
<dbReference type="OrthoDB" id="7107761at2"/>
<dbReference type="EMBL" id="SBKN01000002">
    <property type="protein sequence ID" value="RXR23493.1"/>
    <property type="molecule type" value="Genomic_DNA"/>
</dbReference>
<proteinExistence type="predicted"/>